<gene>
    <name evidence="1" type="ORF">LCGC14_2363450</name>
</gene>
<sequence>MRAAIEMRNATEQFSISTQFIDFQHTFSMLDELVTRFEDAVERLIESQVVD</sequence>
<dbReference type="EMBL" id="LAZR01034678">
    <property type="protein sequence ID" value="KKL44656.1"/>
    <property type="molecule type" value="Genomic_DNA"/>
</dbReference>
<proteinExistence type="predicted"/>
<accession>A0A0F9CTB3</accession>
<evidence type="ECO:0000313" key="1">
    <source>
        <dbReference type="EMBL" id="KKL44656.1"/>
    </source>
</evidence>
<comment type="caution">
    <text evidence="1">The sequence shown here is derived from an EMBL/GenBank/DDBJ whole genome shotgun (WGS) entry which is preliminary data.</text>
</comment>
<protein>
    <submittedName>
        <fullName evidence="1">Uncharacterized protein</fullName>
    </submittedName>
</protein>
<name>A0A0F9CTB3_9ZZZZ</name>
<organism evidence="1">
    <name type="scientific">marine sediment metagenome</name>
    <dbReference type="NCBI Taxonomy" id="412755"/>
    <lineage>
        <taxon>unclassified sequences</taxon>
        <taxon>metagenomes</taxon>
        <taxon>ecological metagenomes</taxon>
    </lineage>
</organism>
<reference evidence="1" key="1">
    <citation type="journal article" date="2015" name="Nature">
        <title>Complex archaea that bridge the gap between prokaryotes and eukaryotes.</title>
        <authorList>
            <person name="Spang A."/>
            <person name="Saw J.H."/>
            <person name="Jorgensen S.L."/>
            <person name="Zaremba-Niedzwiedzka K."/>
            <person name="Martijn J."/>
            <person name="Lind A.E."/>
            <person name="van Eijk R."/>
            <person name="Schleper C."/>
            <person name="Guy L."/>
            <person name="Ettema T.J."/>
        </authorList>
    </citation>
    <scope>NUCLEOTIDE SEQUENCE</scope>
</reference>
<dbReference type="AlphaFoldDB" id="A0A0F9CTB3"/>